<feature type="transmembrane region" description="Helical" evidence="9">
    <location>
        <begin position="39"/>
        <end position="58"/>
    </location>
</feature>
<comment type="similarity">
    <text evidence="2">Belongs to the ABC-2 integral membrane protein family.</text>
</comment>
<dbReference type="GO" id="GO:0140359">
    <property type="term" value="F:ABC-type transporter activity"/>
    <property type="evidence" value="ECO:0007669"/>
    <property type="project" value="InterPro"/>
</dbReference>
<name>M9NGK6_9ENTR</name>
<dbReference type="PANTHER" id="PTHR30413">
    <property type="entry name" value="INNER MEMBRANE TRANSPORT PERMEASE"/>
    <property type="match status" value="1"/>
</dbReference>
<feature type="transmembrane region" description="Helical" evidence="9">
    <location>
        <begin position="237"/>
        <end position="256"/>
    </location>
</feature>
<keyword evidence="4" id="KW-1003">Cell membrane</keyword>
<proteinExistence type="inferred from homology"/>
<feature type="transmembrane region" description="Helical" evidence="9">
    <location>
        <begin position="178"/>
        <end position="197"/>
    </location>
</feature>
<feature type="transmembrane region" description="Helical" evidence="9">
    <location>
        <begin position="64"/>
        <end position="81"/>
    </location>
</feature>
<keyword evidence="7" id="KW-0625">Polysaccharide transport</keyword>
<evidence type="ECO:0000256" key="7">
    <source>
        <dbReference type="ARBA" id="ARBA00023047"/>
    </source>
</evidence>
<keyword evidence="3" id="KW-0813">Transport</keyword>
<evidence type="ECO:0000256" key="3">
    <source>
        <dbReference type="ARBA" id="ARBA00022448"/>
    </source>
</evidence>
<sequence>MFKLALLDILGGLKKAQFWSYMAWQEIVIRYRRSVLGPFWITASTAIYVVSISTVFATLFNQDIKHYIIYMALGILVWNFINQTIIEAADSFISCAGFIKQINIEKSVFIFQTIARNFYFFLHNAVILVICLIFFDSTLTVYTIGKALFGLGLLSFNLFFLSLTLSCVCTRFMDLRQIIVSILQIGFLITPVMWIPTETMRSKAFLLEWNPLYHFIDFIRFSLLPADFPPAVMHPSINYLAVFTLVNVIVGFTVFAKSRTKIPYWV</sequence>
<feature type="transmembrane region" description="Helical" evidence="9">
    <location>
        <begin position="118"/>
        <end position="135"/>
    </location>
</feature>
<dbReference type="Pfam" id="PF01061">
    <property type="entry name" value="ABC2_membrane"/>
    <property type="match status" value="1"/>
</dbReference>
<dbReference type="InterPro" id="IPR013525">
    <property type="entry name" value="ABC2_TM"/>
</dbReference>
<dbReference type="GO" id="GO:0005886">
    <property type="term" value="C:plasma membrane"/>
    <property type="evidence" value="ECO:0007669"/>
    <property type="project" value="UniProtKB-SubCell"/>
</dbReference>
<keyword evidence="5 9" id="KW-0812">Transmembrane</keyword>
<evidence type="ECO:0000256" key="5">
    <source>
        <dbReference type="ARBA" id="ARBA00022692"/>
    </source>
</evidence>
<evidence type="ECO:0000256" key="2">
    <source>
        <dbReference type="ARBA" id="ARBA00007783"/>
    </source>
</evidence>
<keyword evidence="7" id="KW-0762">Sugar transport</keyword>
<evidence type="ECO:0000256" key="9">
    <source>
        <dbReference type="SAM" id="Phobius"/>
    </source>
</evidence>
<dbReference type="RefSeq" id="WP_032991020.1">
    <property type="nucleotide sequence ID" value="NZ_CP188004.1"/>
</dbReference>
<dbReference type="GO" id="GO:0015920">
    <property type="term" value="P:lipopolysaccharide transport"/>
    <property type="evidence" value="ECO:0007669"/>
    <property type="project" value="TreeGrafter"/>
</dbReference>
<dbReference type="EMBL" id="JQ390551">
    <property type="protein sequence ID" value="AFI81963.1"/>
    <property type="molecule type" value="Genomic_DNA"/>
</dbReference>
<comment type="subcellular location">
    <subcellularLocation>
        <location evidence="1">Cell membrane</location>
        <topology evidence="1">Multi-pass membrane protein</topology>
    </subcellularLocation>
</comment>
<evidence type="ECO:0000313" key="11">
    <source>
        <dbReference type="EMBL" id="AFI81963.1"/>
    </source>
</evidence>
<keyword evidence="6 9" id="KW-1133">Transmembrane helix</keyword>
<evidence type="ECO:0000256" key="8">
    <source>
        <dbReference type="ARBA" id="ARBA00023136"/>
    </source>
</evidence>
<organism evidence="11">
    <name type="scientific">Cronobacter dublinensis subsp. lausannensis LMG 23824</name>
    <dbReference type="NCBI Taxonomy" id="1159560"/>
    <lineage>
        <taxon>Bacteria</taxon>
        <taxon>Pseudomonadati</taxon>
        <taxon>Pseudomonadota</taxon>
        <taxon>Gammaproteobacteria</taxon>
        <taxon>Enterobacterales</taxon>
        <taxon>Enterobacteriaceae</taxon>
        <taxon>Cronobacter</taxon>
    </lineage>
</organism>
<feature type="domain" description="ABC-2 type transporter transmembrane" evidence="10">
    <location>
        <begin position="20"/>
        <end position="222"/>
    </location>
</feature>
<evidence type="ECO:0000259" key="10">
    <source>
        <dbReference type="Pfam" id="PF01061"/>
    </source>
</evidence>
<evidence type="ECO:0000256" key="6">
    <source>
        <dbReference type="ARBA" id="ARBA00022989"/>
    </source>
</evidence>
<dbReference type="GO" id="GO:0015774">
    <property type="term" value="P:polysaccharide transport"/>
    <property type="evidence" value="ECO:0007669"/>
    <property type="project" value="UniProtKB-KW"/>
</dbReference>
<reference evidence="11" key="1">
    <citation type="journal article" date="2013" name="Foodborne Pathog. Dis.">
        <title>Identification and Characterization of Five New Molecular Serogroups of Cronobacter spp.</title>
        <authorList>
            <person name="Jarvis K.G."/>
            <person name="Yan Q.Q."/>
            <person name="Grim C.J."/>
            <person name="Power K.A."/>
            <person name="Franco A.A."/>
            <person name="Hu L."/>
            <person name="Gopinath G."/>
            <person name="Sathyamoorthy V."/>
            <person name="Kotewicz M.L."/>
            <person name="Kothary M.H."/>
            <person name="Lee C."/>
            <person name="Sadowski J."/>
            <person name="Fanning S."/>
            <person name="Tall B.D."/>
        </authorList>
    </citation>
    <scope>NUCLEOTIDE SEQUENCE</scope>
    <source>
        <strain evidence="11">LMG 23824</strain>
    </source>
</reference>
<evidence type="ECO:0000256" key="4">
    <source>
        <dbReference type="ARBA" id="ARBA00022475"/>
    </source>
</evidence>
<dbReference type="AlphaFoldDB" id="M9NGK6"/>
<accession>M9NGK6</accession>
<gene>
    <name evidence="11" type="primary">wzm</name>
</gene>
<dbReference type="PANTHER" id="PTHR30413:SF10">
    <property type="entry name" value="CAPSULE POLYSACCHARIDE EXPORT INNER-MEMBRANE PROTEIN CTRC"/>
    <property type="match status" value="1"/>
</dbReference>
<protein>
    <submittedName>
        <fullName evidence="11">Wzm</fullName>
    </submittedName>
</protein>
<feature type="transmembrane region" description="Helical" evidence="9">
    <location>
        <begin position="147"/>
        <end position="166"/>
    </location>
</feature>
<keyword evidence="8 9" id="KW-0472">Membrane</keyword>
<evidence type="ECO:0000256" key="1">
    <source>
        <dbReference type="ARBA" id="ARBA00004651"/>
    </source>
</evidence>